<name>A0A3M6WJ47_HORWE</name>
<evidence type="ECO:0000313" key="3">
    <source>
        <dbReference type="Proteomes" id="UP000281245"/>
    </source>
</evidence>
<dbReference type="Proteomes" id="UP000281245">
    <property type="component" value="Unassembled WGS sequence"/>
</dbReference>
<sequence>MGASSAVDGCAYTPATQMPYLLQAGGLRHAKSGAGSEMVAAFPERHASRFPPHHRHFTSLVRRLRSPQLFSRRSAEPLRYQSVRFRKPPYFTWRRAFTTALYAAVVYAYARFLFRFLDIEVEILDEDELPEDQQREGREVTDGEGEDEEGPFYADEESTFIPLTWATKLPRSFYKGSDPEWQEFVKVAKDKQRHRKIQDELVQVVYTGATQHPTISRQLGGKDLKVGKYWLDISFPDGPPPEYERSGLEIGDGFIAWSQQKVSQEQQWRITRALWPTAALSSLWAAGKVLCGINFRRVKQALGLEGSDPFSPEERYRTAMQIMEKHQRAQEKKQLGNSRASQTPDGGLPSGTATPGNLIGSASSAAEESSLAEPQSNDPQQQPKSSTKPDPNTKKLPYNFPTLPLPSTSLTKPTASTDLPIAMHVFSASLNKAWNPPAKSSQKAEPPRGSFVVQGLVEVRGSRGRILFDVQSCYDPRQNKYVVVNAAVRGFKRWNQAPRGGP</sequence>
<accession>A0A3M6WJ47</accession>
<evidence type="ECO:0000256" key="1">
    <source>
        <dbReference type="SAM" id="MobiDB-lite"/>
    </source>
</evidence>
<dbReference type="AlphaFoldDB" id="A0A3M6WJ47"/>
<gene>
    <name evidence="2" type="ORF">D0869_08955</name>
</gene>
<feature type="compositionally biased region" description="Basic and acidic residues" evidence="1">
    <location>
        <begin position="132"/>
        <end position="141"/>
    </location>
</feature>
<proteinExistence type="predicted"/>
<evidence type="ECO:0000313" key="2">
    <source>
        <dbReference type="EMBL" id="RMX78603.1"/>
    </source>
</evidence>
<feature type="compositionally biased region" description="Polar residues" evidence="1">
    <location>
        <begin position="374"/>
        <end position="390"/>
    </location>
</feature>
<dbReference type="EMBL" id="QWIJ01000808">
    <property type="protein sequence ID" value="RMX78603.1"/>
    <property type="molecule type" value="Genomic_DNA"/>
</dbReference>
<dbReference type="VEuPathDB" id="FungiDB:BTJ68_08899"/>
<feature type="region of interest" description="Disordered" evidence="1">
    <location>
        <begin position="324"/>
        <end position="411"/>
    </location>
</feature>
<comment type="caution">
    <text evidence="2">The sequence shown here is derived from an EMBL/GenBank/DDBJ whole genome shotgun (WGS) entry which is preliminary data.</text>
</comment>
<dbReference type="OrthoDB" id="5316527at2759"/>
<protein>
    <submittedName>
        <fullName evidence="2">Uncharacterized protein</fullName>
    </submittedName>
</protein>
<feature type="compositionally biased region" description="Low complexity" evidence="1">
    <location>
        <begin position="361"/>
        <end position="373"/>
    </location>
</feature>
<organism evidence="2 3">
    <name type="scientific">Hortaea werneckii</name>
    <name type="common">Black yeast</name>
    <name type="synonym">Cladosporium werneckii</name>
    <dbReference type="NCBI Taxonomy" id="91943"/>
    <lineage>
        <taxon>Eukaryota</taxon>
        <taxon>Fungi</taxon>
        <taxon>Dikarya</taxon>
        <taxon>Ascomycota</taxon>
        <taxon>Pezizomycotina</taxon>
        <taxon>Dothideomycetes</taxon>
        <taxon>Dothideomycetidae</taxon>
        <taxon>Mycosphaerellales</taxon>
        <taxon>Teratosphaeriaceae</taxon>
        <taxon>Hortaea</taxon>
    </lineage>
</organism>
<feature type="compositionally biased region" description="Acidic residues" evidence="1">
    <location>
        <begin position="142"/>
        <end position="152"/>
    </location>
</feature>
<feature type="compositionally biased region" description="Basic and acidic residues" evidence="1">
    <location>
        <begin position="324"/>
        <end position="334"/>
    </location>
</feature>
<reference evidence="2 3" key="1">
    <citation type="journal article" date="2018" name="BMC Genomics">
        <title>Genomic evidence for intraspecific hybridization in a clonal and extremely halotolerant yeast.</title>
        <authorList>
            <person name="Gostincar C."/>
            <person name="Stajich J.E."/>
            <person name="Zupancic J."/>
            <person name="Zalar P."/>
            <person name="Gunde-Cimerman N."/>
        </authorList>
    </citation>
    <scope>NUCLEOTIDE SEQUENCE [LARGE SCALE GENOMIC DNA]</scope>
    <source>
        <strain evidence="2 3">EXF-6656</strain>
    </source>
</reference>
<feature type="compositionally biased region" description="Polar residues" evidence="1">
    <location>
        <begin position="335"/>
        <end position="344"/>
    </location>
</feature>
<feature type="region of interest" description="Disordered" evidence="1">
    <location>
        <begin position="128"/>
        <end position="152"/>
    </location>
</feature>